<evidence type="ECO:0000256" key="7">
    <source>
        <dbReference type="ARBA" id="ARBA00022989"/>
    </source>
</evidence>
<keyword evidence="4" id="KW-1003">Cell membrane</keyword>
<comment type="subcellular location">
    <subcellularLocation>
        <location evidence="1">Cell membrane</location>
        <topology evidence="1">Multi-pass membrane protein</topology>
    </subcellularLocation>
</comment>
<dbReference type="InterPro" id="IPR004878">
    <property type="entry name" value="Otopetrin"/>
</dbReference>
<feature type="region of interest" description="Disordered" evidence="11">
    <location>
        <begin position="424"/>
        <end position="475"/>
    </location>
</feature>
<keyword evidence="14" id="KW-1185">Reference proteome</keyword>
<feature type="transmembrane region" description="Helical" evidence="12">
    <location>
        <begin position="571"/>
        <end position="592"/>
    </location>
</feature>
<feature type="transmembrane region" description="Helical" evidence="12">
    <location>
        <begin position="329"/>
        <end position="347"/>
    </location>
</feature>
<dbReference type="Proteomes" id="UP001151699">
    <property type="component" value="Chromosome X"/>
</dbReference>
<keyword evidence="3" id="KW-0813">Transport</keyword>
<keyword evidence="9 12" id="KW-0472">Membrane</keyword>
<evidence type="ECO:0000256" key="5">
    <source>
        <dbReference type="ARBA" id="ARBA00022692"/>
    </source>
</evidence>
<feature type="compositionally biased region" description="Polar residues" evidence="11">
    <location>
        <begin position="26"/>
        <end position="37"/>
    </location>
</feature>
<evidence type="ECO:0000256" key="12">
    <source>
        <dbReference type="SAM" id="Phobius"/>
    </source>
</evidence>
<dbReference type="Pfam" id="PF03189">
    <property type="entry name" value="Otopetrin"/>
    <property type="match status" value="2"/>
</dbReference>
<feature type="transmembrane region" description="Helical" evidence="12">
    <location>
        <begin position="670"/>
        <end position="692"/>
    </location>
</feature>
<dbReference type="AlphaFoldDB" id="A0A9Q0RXH1"/>
<feature type="compositionally biased region" description="Polar residues" evidence="11">
    <location>
        <begin position="458"/>
        <end position="467"/>
    </location>
</feature>
<feature type="transmembrane region" description="Helical" evidence="12">
    <location>
        <begin position="119"/>
        <end position="140"/>
    </location>
</feature>
<evidence type="ECO:0000256" key="11">
    <source>
        <dbReference type="SAM" id="MobiDB-lite"/>
    </source>
</evidence>
<evidence type="ECO:0000256" key="6">
    <source>
        <dbReference type="ARBA" id="ARBA00022781"/>
    </source>
</evidence>
<evidence type="ECO:0000256" key="9">
    <source>
        <dbReference type="ARBA" id="ARBA00023136"/>
    </source>
</evidence>
<dbReference type="EMBL" id="WJQU01000003">
    <property type="protein sequence ID" value="KAJ6637815.1"/>
    <property type="molecule type" value="Genomic_DNA"/>
</dbReference>
<feature type="transmembrane region" description="Helical" evidence="12">
    <location>
        <begin position="392"/>
        <end position="412"/>
    </location>
</feature>
<dbReference type="OrthoDB" id="6429739at2759"/>
<gene>
    <name evidence="13" type="primary">OtopLc_2</name>
    <name evidence="13" type="ORF">Bhyg_10546</name>
</gene>
<evidence type="ECO:0000256" key="2">
    <source>
        <dbReference type="ARBA" id="ARBA00006513"/>
    </source>
</evidence>
<keyword evidence="8" id="KW-0406">Ion transport</keyword>
<evidence type="ECO:0000313" key="14">
    <source>
        <dbReference type="Proteomes" id="UP001151699"/>
    </source>
</evidence>
<feature type="transmembrane region" description="Helical" evidence="12">
    <location>
        <begin position="294"/>
        <end position="317"/>
    </location>
</feature>
<proteinExistence type="inferred from homology"/>
<accession>A0A9Q0RXH1</accession>
<evidence type="ECO:0000256" key="10">
    <source>
        <dbReference type="ARBA" id="ARBA00023303"/>
    </source>
</evidence>
<feature type="transmembrane region" description="Helical" evidence="12">
    <location>
        <begin position="639"/>
        <end position="658"/>
    </location>
</feature>
<feature type="transmembrane region" description="Helical" evidence="12">
    <location>
        <begin position="598"/>
        <end position="618"/>
    </location>
</feature>
<evidence type="ECO:0000256" key="3">
    <source>
        <dbReference type="ARBA" id="ARBA00022448"/>
    </source>
</evidence>
<protein>
    <submittedName>
        <fullName evidence="13">Proton channel OtopLc</fullName>
    </submittedName>
</protein>
<organism evidence="13 14">
    <name type="scientific">Pseudolycoriella hygida</name>
    <dbReference type="NCBI Taxonomy" id="35572"/>
    <lineage>
        <taxon>Eukaryota</taxon>
        <taxon>Metazoa</taxon>
        <taxon>Ecdysozoa</taxon>
        <taxon>Arthropoda</taxon>
        <taxon>Hexapoda</taxon>
        <taxon>Insecta</taxon>
        <taxon>Pterygota</taxon>
        <taxon>Neoptera</taxon>
        <taxon>Endopterygota</taxon>
        <taxon>Diptera</taxon>
        <taxon>Nematocera</taxon>
        <taxon>Sciaroidea</taxon>
        <taxon>Sciaridae</taxon>
        <taxon>Pseudolycoriella</taxon>
    </lineage>
</organism>
<keyword evidence="6" id="KW-0375">Hydrogen ion transport</keyword>
<evidence type="ECO:0000256" key="1">
    <source>
        <dbReference type="ARBA" id="ARBA00004651"/>
    </source>
</evidence>
<dbReference type="PANTHER" id="PTHR21522:SF58">
    <property type="entry name" value="AGAP000074-PA"/>
    <property type="match status" value="1"/>
</dbReference>
<comment type="caution">
    <text evidence="13">The sequence shown here is derived from an EMBL/GenBank/DDBJ whole genome shotgun (WGS) entry which is preliminary data.</text>
</comment>
<dbReference type="PANTHER" id="PTHR21522">
    <property type="entry name" value="PROTON CHANNEL OTOP"/>
    <property type="match status" value="1"/>
</dbReference>
<feature type="transmembrane region" description="Helical" evidence="12">
    <location>
        <begin position="499"/>
        <end position="518"/>
    </location>
</feature>
<feature type="transmembrane region" description="Helical" evidence="12">
    <location>
        <begin position="260"/>
        <end position="282"/>
    </location>
</feature>
<feature type="transmembrane region" description="Helical" evidence="12">
    <location>
        <begin position="152"/>
        <end position="172"/>
    </location>
</feature>
<dbReference type="GO" id="GO:0015252">
    <property type="term" value="F:proton channel activity"/>
    <property type="evidence" value="ECO:0007669"/>
    <property type="project" value="InterPro"/>
</dbReference>
<evidence type="ECO:0000256" key="8">
    <source>
        <dbReference type="ARBA" id="ARBA00023065"/>
    </source>
</evidence>
<keyword evidence="5 12" id="KW-0812">Transmembrane</keyword>
<sequence length="713" mass="81929">MDTDQAKDQPNNTEQPPKVVLEDENGSTSSHETQKAANQMKHLSIETDGTNTLHFRKLTKPNSHNEHKSPISFIGHQQFSFNRLPSHAPSIYSIHHTDHDHLIPPASTRHEKSKHSRRYFATVFAIIYAIFLVIFALVAFIGDAFVSQYPLAQAYCICMISIGFIYFIFLYIDIRLHVRKAKIAIKERQRRQQLFEDYLERVNAADLNGPNDLNDINLNVYTDAEYYAIHALKLEPVKPVSHRYCFMTGRHGEFMYLKLGAAWFAFGLLIHSVLLIVYQVVFLTANDYTFYKCASVITLALEVLFPTYSLFVLFFIFKYINVIINEYRGVARFFLMHAIGTSLAMWIHTIVRETAGAIAIAQRYEDGQPTNPDFECFGPDEMNYVHRTVSPYLYPFIIEFNILIVGIWYMIWANISHCPKKLSAPGHGHNHTNETLKHSDENNNQHSIENGHAKPNGHANSPLSTPSETEHCGTTTEHDYQYKSNSVVYADCNSSNRGLFAGLVALVITIVFIILFHITVSFEYYLYTGVLVNSIFYCVLLGIMIIATVFAYLQIIKLDVNHHPMSKLDDVLLFIAIPAFFLETIFSMVPAIENGSILNIFIIFFQLIQVIIQTPFIIDGLRRCCNDAHLRQTKPGRELVTFLIITNVALWAFYTFSVKTEYIADERYDFYGYVLWNILNHISLPLIMFYRFHASVCLVDMWRHAYEPAPNDH</sequence>
<feature type="region of interest" description="Disordered" evidence="11">
    <location>
        <begin position="1"/>
        <end position="38"/>
    </location>
</feature>
<dbReference type="GO" id="GO:0005886">
    <property type="term" value="C:plasma membrane"/>
    <property type="evidence" value="ECO:0007669"/>
    <property type="project" value="UniProtKB-SubCell"/>
</dbReference>
<feature type="compositionally biased region" description="Basic and acidic residues" evidence="11">
    <location>
        <begin position="431"/>
        <end position="443"/>
    </location>
</feature>
<reference evidence="13" key="1">
    <citation type="submission" date="2022-07" db="EMBL/GenBank/DDBJ databases">
        <authorList>
            <person name="Trinca V."/>
            <person name="Uliana J.V.C."/>
            <person name="Torres T.T."/>
            <person name="Ward R.J."/>
            <person name="Monesi N."/>
        </authorList>
    </citation>
    <scope>NUCLEOTIDE SEQUENCE</scope>
    <source>
        <strain evidence="13">HSMRA1968</strain>
        <tissue evidence="13">Whole embryos</tissue>
    </source>
</reference>
<feature type="transmembrane region" description="Helical" evidence="12">
    <location>
        <begin position="524"/>
        <end position="550"/>
    </location>
</feature>
<evidence type="ECO:0000256" key="4">
    <source>
        <dbReference type="ARBA" id="ARBA00022475"/>
    </source>
</evidence>
<evidence type="ECO:0000313" key="13">
    <source>
        <dbReference type="EMBL" id="KAJ6637815.1"/>
    </source>
</evidence>
<comment type="similarity">
    <text evidence="2">Belongs to the otopetrin family.</text>
</comment>
<keyword evidence="7 12" id="KW-1133">Transmembrane helix</keyword>
<name>A0A9Q0RXH1_9DIPT</name>
<keyword evidence="10" id="KW-0407">Ion channel</keyword>